<feature type="non-terminal residue" evidence="2">
    <location>
        <position position="1"/>
    </location>
</feature>
<dbReference type="Pfam" id="PF08268">
    <property type="entry name" value="FBA_3"/>
    <property type="match status" value="1"/>
</dbReference>
<proteinExistence type="predicted"/>
<feature type="domain" description="F-box associated beta-propeller type 3" evidence="1">
    <location>
        <begin position="94"/>
        <end position="329"/>
    </location>
</feature>
<dbReference type="InterPro" id="IPR050796">
    <property type="entry name" value="SCF_F-box_component"/>
</dbReference>
<protein>
    <submittedName>
        <fullName evidence="2">F-box protein</fullName>
    </submittedName>
</protein>
<dbReference type="AlphaFoldDB" id="A0A371HXT4"/>
<evidence type="ECO:0000259" key="1">
    <source>
        <dbReference type="Pfam" id="PF08268"/>
    </source>
</evidence>
<dbReference type="InterPro" id="IPR017451">
    <property type="entry name" value="F-box-assoc_interact_dom"/>
</dbReference>
<sequence>MAMCPNELFEVFSYLPTKAIYRFKCINNSVSKLLEETYFATKQVENSIKEDDTCFFLQQVTSEMYSGKVKLFTLPGNQSSFGLSGDVLRFLSKGIKVLSSTNGLILCRSTNKIPNEFFICNPATKSWLPIPSPEQVQERPNANLIMVLLKCSNRCDDYSVVHFEPPRDWSSYYACKIFKPKEGLWKTMKISFFTGGRNMNFNTFAHCNGVIHFISDCSPYLTKRSSSFRPYIMSYHLENGTSTMLRVPRDARRGSHDSNCDMSIFNWGKVSTPHSSICLVRLRKSVFTIWILTDYESDRWKRILKVRTKGMGLKEKDPKITGYTVMNGDALVFATETRIYSYGLTYEKYMTVEEICENRWESNGQISVQVWDLGPP</sequence>
<dbReference type="InterPro" id="IPR013187">
    <property type="entry name" value="F-box-assoc_dom_typ3"/>
</dbReference>
<evidence type="ECO:0000313" key="2">
    <source>
        <dbReference type="EMBL" id="RDY07608.1"/>
    </source>
</evidence>
<dbReference type="Proteomes" id="UP000257109">
    <property type="component" value="Unassembled WGS sequence"/>
</dbReference>
<dbReference type="NCBIfam" id="TIGR01640">
    <property type="entry name" value="F_box_assoc_1"/>
    <property type="match status" value="1"/>
</dbReference>
<dbReference type="PANTHER" id="PTHR31672">
    <property type="entry name" value="BNACNNG10540D PROTEIN"/>
    <property type="match status" value="1"/>
</dbReference>
<dbReference type="OrthoDB" id="1433187at2759"/>
<keyword evidence="3" id="KW-1185">Reference proteome</keyword>
<gene>
    <name evidence="2" type="ORF">CR513_08251</name>
</gene>
<comment type="caution">
    <text evidence="2">The sequence shown here is derived from an EMBL/GenBank/DDBJ whole genome shotgun (WGS) entry which is preliminary data.</text>
</comment>
<evidence type="ECO:0000313" key="3">
    <source>
        <dbReference type="Proteomes" id="UP000257109"/>
    </source>
</evidence>
<reference evidence="2" key="1">
    <citation type="submission" date="2018-05" db="EMBL/GenBank/DDBJ databases">
        <title>Draft genome of Mucuna pruriens seed.</title>
        <authorList>
            <person name="Nnadi N.E."/>
            <person name="Vos R."/>
            <person name="Hasami M.H."/>
            <person name="Devisetty U.K."/>
            <person name="Aguiy J.C."/>
        </authorList>
    </citation>
    <scope>NUCLEOTIDE SEQUENCE [LARGE SCALE GENOMIC DNA]</scope>
    <source>
        <strain evidence="2">JCA_2017</strain>
    </source>
</reference>
<dbReference type="EMBL" id="QJKJ01001435">
    <property type="protein sequence ID" value="RDY07608.1"/>
    <property type="molecule type" value="Genomic_DNA"/>
</dbReference>
<name>A0A371HXT4_MUCPR</name>
<dbReference type="PANTHER" id="PTHR31672:SF13">
    <property type="entry name" value="F-BOX PROTEIN CPR30-LIKE"/>
    <property type="match status" value="1"/>
</dbReference>
<accession>A0A371HXT4</accession>
<organism evidence="2 3">
    <name type="scientific">Mucuna pruriens</name>
    <name type="common">Velvet bean</name>
    <name type="synonym">Dolichos pruriens</name>
    <dbReference type="NCBI Taxonomy" id="157652"/>
    <lineage>
        <taxon>Eukaryota</taxon>
        <taxon>Viridiplantae</taxon>
        <taxon>Streptophyta</taxon>
        <taxon>Embryophyta</taxon>
        <taxon>Tracheophyta</taxon>
        <taxon>Spermatophyta</taxon>
        <taxon>Magnoliopsida</taxon>
        <taxon>eudicotyledons</taxon>
        <taxon>Gunneridae</taxon>
        <taxon>Pentapetalae</taxon>
        <taxon>rosids</taxon>
        <taxon>fabids</taxon>
        <taxon>Fabales</taxon>
        <taxon>Fabaceae</taxon>
        <taxon>Papilionoideae</taxon>
        <taxon>50 kb inversion clade</taxon>
        <taxon>NPAAA clade</taxon>
        <taxon>indigoferoid/millettioid clade</taxon>
        <taxon>Phaseoleae</taxon>
        <taxon>Mucuna</taxon>
    </lineage>
</organism>